<dbReference type="EMBL" id="CAJVQC010129099">
    <property type="protein sequence ID" value="CAG8841116.1"/>
    <property type="molecule type" value="Genomic_DNA"/>
</dbReference>
<gene>
    <name evidence="1" type="ORF">RPERSI_LOCUS31727</name>
</gene>
<feature type="non-terminal residue" evidence="1">
    <location>
        <position position="1"/>
    </location>
</feature>
<reference evidence="1" key="1">
    <citation type="submission" date="2021-06" db="EMBL/GenBank/DDBJ databases">
        <authorList>
            <person name="Kallberg Y."/>
            <person name="Tangrot J."/>
            <person name="Rosling A."/>
        </authorList>
    </citation>
    <scope>NUCLEOTIDE SEQUENCE</scope>
    <source>
        <strain evidence="1">MA461A</strain>
    </source>
</reference>
<organism evidence="1 2">
    <name type="scientific">Racocetra persica</name>
    <dbReference type="NCBI Taxonomy" id="160502"/>
    <lineage>
        <taxon>Eukaryota</taxon>
        <taxon>Fungi</taxon>
        <taxon>Fungi incertae sedis</taxon>
        <taxon>Mucoromycota</taxon>
        <taxon>Glomeromycotina</taxon>
        <taxon>Glomeromycetes</taxon>
        <taxon>Diversisporales</taxon>
        <taxon>Gigasporaceae</taxon>
        <taxon>Racocetra</taxon>
    </lineage>
</organism>
<dbReference type="Proteomes" id="UP000789920">
    <property type="component" value="Unassembled WGS sequence"/>
</dbReference>
<evidence type="ECO:0000313" key="1">
    <source>
        <dbReference type="EMBL" id="CAG8841116.1"/>
    </source>
</evidence>
<keyword evidence="2" id="KW-1185">Reference proteome</keyword>
<name>A0ACA9SIR1_9GLOM</name>
<evidence type="ECO:0000313" key="2">
    <source>
        <dbReference type="Proteomes" id="UP000789920"/>
    </source>
</evidence>
<protein>
    <submittedName>
        <fullName evidence="1">18866_t:CDS:1</fullName>
    </submittedName>
</protein>
<comment type="caution">
    <text evidence="1">The sequence shown here is derived from an EMBL/GenBank/DDBJ whole genome shotgun (WGS) entry which is preliminary data.</text>
</comment>
<proteinExistence type="predicted"/>
<sequence>KVIEIKQIGKRYGDKTVLNNISFVVEEGTITGFIGPNGAGKTTTLKIMMRLVLATQGDVYINGRSVKNDPTFNERLGFIPAEPRFPNLTVEKYILDCAYLRDVAKEEVLRKLSNSPLNQFRYHNLLLMDEPFNGLDPDFRKRLFDILVNIRKEGGTIFLSTHILPDLQRMAQNVVMIRRGKIVYKGLMTDDIEKTYEEYFIEEGQDHGLFEL</sequence>
<accession>A0ACA9SIR1</accession>